<protein>
    <submittedName>
        <fullName evidence="1">Rifampin ADP-ribosylating transferase</fullName>
    </submittedName>
</protein>
<name>A0A1M5SD87_9BACT</name>
<keyword evidence="2" id="KW-1185">Reference proteome</keyword>
<organism evidence="1 2">
    <name type="scientific">Chryseolinea serpens</name>
    <dbReference type="NCBI Taxonomy" id="947013"/>
    <lineage>
        <taxon>Bacteria</taxon>
        <taxon>Pseudomonadati</taxon>
        <taxon>Bacteroidota</taxon>
        <taxon>Cytophagia</taxon>
        <taxon>Cytophagales</taxon>
        <taxon>Fulvivirgaceae</taxon>
        <taxon>Chryseolinea</taxon>
    </lineage>
</organism>
<dbReference type="RefSeq" id="WP_073137065.1">
    <property type="nucleotide sequence ID" value="NZ_FQWQ01000002.1"/>
</dbReference>
<dbReference type="AlphaFoldDB" id="A0A1M5SD87"/>
<accession>A0A1M5SD87</accession>
<sequence length="138" mass="15567">MLYDPQNKTVQRCAQGMTLEGEGQGEVFRQAWDEATTDLEKFIAAHYVARHQPGASAKLQWDKTALDHAQLVPDTQVKGAYSSLYLNIAKDYEDLHEFIQARAHYETALSYTPFLSDDGYGKMIRAGITAGIERIKNR</sequence>
<evidence type="ECO:0000313" key="1">
    <source>
        <dbReference type="EMBL" id="SHH36504.1"/>
    </source>
</evidence>
<dbReference type="STRING" id="947013.SAMN04488109_3874"/>
<dbReference type="GO" id="GO:0016740">
    <property type="term" value="F:transferase activity"/>
    <property type="evidence" value="ECO:0007669"/>
    <property type="project" value="UniProtKB-KW"/>
</dbReference>
<dbReference type="OrthoDB" id="5509356at2"/>
<keyword evidence="1" id="KW-0808">Transferase</keyword>
<evidence type="ECO:0000313" key="2">
    <source>
        <dbReference type="Proteomes" id="UP000184212"/>
    </source>
</evidence>
<proteinExistence type="predicted"/>
<gene>
    <name evidence="1" type="ORF">SAMN04488109_3874</name>
</gene>
<reference evidence="1 2" key="1">
    <citation type="submission" date="2016-11" db="EMBL/GenBank/DDBJ databases">
        <authorList>
            <person name="Jaros S."/>
            <person name="Januszkiewicz K."/>
            <person name="Wedrychowicz H."/>
        </authorList>
    </citation>
    <scope>NUCLEOTIDE SEQUENCE [LARGE SCALE GENOMIC DNA]</scope>
    <source>
        <strain evidence="1 2">DSM 24574</strain>
    </source>
</reference>
<dbReference type="Proteomes" id="UP000184212">
    <property type="component" value="Unassembled WGS sequence"/>
</dbReference>
<dbReference type="EMBL" id="FQWQ01000002">
    <property type="protein sequence ID" value="SHH36504.1"/>
    <property type="molecule type" value="Genomic_DNA"/>
</dbReference>